<keyword evidence="5" id="KW-0560">Oxidoreductase</keyword>
<dbReference type="GO" id="GO:0016705">
    <property type="term" value="F:oxidoreductase activity, acting on paired donors, with incorporation or reduction of molecular oxygen"/>
    <property type="evidence" value="ECO:0007669"/>
    <property type="project" value="InterPro"/>
</dbReference>
<accession>A0AAV5C2S0</accession>
<dbReference type="PANTHER" id="PTHR47955">
    <property type="entry name" value="CYTOCHROME P450 FAMILY 71 PROTEIN"/>
    <property type="match status" value="1"/>
</dbReference>
<keyword evidence="3 8" id="KW-0349">Heme</keyword>
<keyword evidence="7" id="KW-0503">Monooxygenase</keyword>
<dbReference type="Proteomes" id="UP001054889">
    <property type="component" value="Unassembled WGS sequence"/>
</dbReference>
<dbReference type="InterPro" id="IPR036396">
    <property type="entry name" value="Cyt_P450_sf"/>
</dbReference>
<evidence type="ECO:0000256" key="8">
    <source>
        <dbReference type="PIRSR" id="PIRSR602401-1"/>
    </source>
</evidence>
<feature type="transmembrane region" description="Helical" evidence="9">
    <location>
        <begin position="6"/>
        <end position="24"/>
    </location>
</feature>
<evidence type="ECO:0000256" key="9">
    <source>
        <dbReference type="SAM" id="Phobius"/>
    </source>
</evidence>
<dbReference type="GO" id="GO:0004497">
    <property type="term" value="F:monooxygenase activity"/>
    <property type="evidence" value="ECO:0007669"/>
    <property type="project" value="UniProtKB-KW"/>
</dbReference>
<dbReference type="FunFam" id="1.10.630.10:FF:000064">
    <property type="entry name" value="Cytochrome P450 monooxygenase"/>
    <property type="match status" value="1"/>
</dbReference>
<keyword evidence="9" id="KW-0812">Transmembrane</keyword>
<evidence type="ECO:0000313" key="10">
    <source>
        <dbReference type="EMBL" id="GJM91839.1"/>
    </source>
</evidence>
<evidence type="ECO:0000256" key="4">
    <source>
        <dbReference type="ARBA" id="ARBA00022723"/>
    </source>
</evidence>
<dbReference type="EMBL" id="BQKI01000004">
    <property type="protein sequence ID" value="GJM91839.1"/>
    <property type="molecule type" value="Genomic_DNA"/>
</dbReference>
<reference evidence="10" key="1">
    <citation type="journal article" date="2018" name="DNA Res.">
        <title>Multiple hybrid de novo genome assembly of finger millet, an orphan allotetraploid crop.</title>
        <authorList>
            <person name="Hatakeyama M."/>
            <person name="Aluri S."/>
            <person name="Balachadran M.T."/>
            <person name="Sivarajan S.R."/>
            <person name="Patrignani A."/>
            <person name="Gruter S."/>
            <person name="Poveda L."/>
            <person name="Shimizu-Inatsugi R."/>
            <person name="Baeten J."/>
            <person name="Francoijs K.J."/>
            <person name="Nataraja K.N."/>
            <person name="Reddy Y.A.N."/>
            <person name="Phadnis S."/>
            <person name="Ravikumar R.L."/>
            <person name="Schlapbach R."/>
            <person name="Sreeman S.M."/>
            <person name="Shimizu K.K."/>
        </authorList>
    </citation>
    <scope>NUCLEOTIDE SEQUENCE</scope>
</reference>
<dbReference type="Gene3D" id="1.10.630.10">
    <property type="entry name" value="Cytochrome P450"/>
    <property type="match status" value="1"/>
</dbReference>
<evidence type="ECO:0000256" key="5">
    <source>
        <dbReference type="ARBA" id="ARBA00023002"/>
    </source>
</evidence>
<protein>
    <submittedName>
        <fullName evidence="10">Uncharacterized protein</fullName>
    </submittedName>
</protein>
<evidence type="ECO:0000256" key="6">
    <source>
        <dbReference type="ARBA" id="ARBA00023004"/>
    </source>
</evidence>
<dbReference type="GO" id="GO:0020037">
    <property type="term" value="F:heme binding"/>
    <property type="evidence" value="ECO:0007669"/>
    <property type="project" value="InterPro"/>
</dbReference>
<dbReference type="InterPro" id="IPR001128">
    <property type="entry name" value="Cyt_P450"/>
</dbReference>
<comment type="similarity">
    <text evidence="2">Belongs to the cytochrome P450 family.</text>
</comment>
<comment type="caution">
    <text evidence="10">The sequence shown here is derived from an EMBL/GenBank/DDBJ whole genome shotgun (WGS) entry which is preliminary data.</text>
</comment>
<name>A0AAV5C2S0_ELECO</name>
<evidence type="ECO:0000256" key="2">
    <source>
        <dbReference type="ARBA" id="ARBA00010617"/>
    </source>
</evidence>
<evidence type="ECO:0000256" key="1">
    <source>
        <dbReference type="ARBA" id="ARBA00001971"/>
    </source>
</evidence>
<sequence length="521" mass="58068">MAEAFTAAWYTAVFCVVVVTVVLLKLKGASASRRDDGGLRKKNLPPGPWTLPVIGSMYCLLGGLPHHALHRLARRYGPVMLLRLGHVSTLVVSSPEAAREVMKTQDAALANRPVYVTMNIFTYAGQNIALSPYTSTHWKELRRLCATELLSPRRVLAFRPIREEEAASLVAAIISSSSSPTAAPVNVSEKIRLMMNDIITRAILGNRSPQREAYLHEMGNALKLLAGFNLIDLFPASRLAKVIGGRSLREARQVHARLDRIVKSIIHTHAQAMSADREKEDLLHILLRLQKDGGLKTTLTMDVISSTLFELFSAGSETTMTTITWAMSELMRNPHAMERAQAEIRQLLQGKTKVREEDIEGRLHYLQMVIKETLRLHPPVPMLLPRLVAAEGEPCKIMGFDVPPGTTVLVNAWAIGRDENSWDNATEFRPERFEDDVVDFNGADFRFLPGGAGRRMCPGLMFGLSNIELTLTTLLYHFDWKLPNRASSTELDMSESQGITARRKTDLWLQATPYVPTNANM</sequence>
<evidence type="ECO:0000256" key="7">
    <source>
        <dbReference type="ARBA" id="ARBA00023033"/>
    </source>
</evidence>
<gene>
    <name evidence="10" type="primary">ga08256</name>
    <name evidence="10" type="ORF">PR202_ga08256</name>
</gene>
<dbReference type="Pfam" id="PF00067">
    <property type="entry name" value="p450"/>
    <property type="match status" value="1"/>
</dbReference>
<keyword evidence="9" id="KW-0472">Membrane</keyword>
<keyword evidence="6 8" id="KW-0408">Iron</keyword>
<organism evidence="10 11">
    <name type="scientific">Eleusine coracana subsp. coracana</name>
    <dbReference type="NCBI Taxonomy" id="191504"/>
    <lineage>
        <taxon>Eukaryota</taxon>
        <taxon>Viridiplantae</taxon>
        <taxon>Streptophyta</taxon>
        <taxon>Embryophyta</taxon>
        <taxon>Tracheophyta</taxon>
        <taxon>Spermatophyta</taxon>
        <taxon>Magnoliopsida</taxon>
        <taxon>Liliopsida</taxon>
        <taxon>Poales</taxon>
        <taxon>Poaceae</taxon>
        <taxon>PACMAD clade</taxon>
        <taxon>Chloridoideae</taxon>
        <taxon>Cynodonteae</taxon>
        <taxon>Eleusininae</taxon>
        <taxon>Eleusine</taxon>
    </lineage>
</organism>
<evidence type="ECO:0000313" key="11">
    <source>
        <dbReference type="Proteomes" id="UP001054889"/>
    </source>
</evidence>
<reference evidence="10" key="2">
    <citation type="submission" date="2021-12" db="EMBL/GenBank/DDBJ databases">
        <title>Resequencing data analysis of finger millet.</title>
        <authorList>
            <person name="Hatakeyama M."/>
            <person name="Aluri S."/>
            <person name="Balachadran M.T."/>
            <person name="Sivarajan S.R."/>
            <person name="Poveda L."/>
            <person name="Shimizu-Inatsugi R."/>
            <person name="Schlapbach R."/>
            <person name="Sreeman S.M."/>
            <person name="Shimizu K.K."/>
        </authorList>
    </citation>
    <scope>NUCLEOTIDE SEQUENCE</scope>
</reference>
<dbReference type="SUPFAM" id="SSF48264">
    <property type="entry name" value="Cytochrome P450"/>
    <property type="match status" value="1"/>
</dbReference>
<dbReference type="PRINTS" id="PR00463">
    <property type="entry name" value="EP450I"/>
</dbReference>
<evidence type="ECO:0000256" key="3">
    <source>
        <dbReference type="ARBA" id="ARBA00022617"/>
    </source>
</evidence>
<comment type="cofactor">
    <cofactor evidence="1 8">
        <name>heme</name>
        <dbReference type="ChEBI" id="CHEBI:30413"/>
    </cofactor>
</comment>
<keyword evidence="4 8" id="KW-0479">Metal-binding</keyword>
<dbReference type="PANTHER" id="PTHR47955:SF19">
    <property type="entry name" value="CYTOCHROME P450 71A9-LIKE ISOFORM X1"/>
    <property type="match status" value="1"/>
</dbReference>
<proteinExistence type="inferred from homology"/>
<dbReference type="InterPro" id="IPR002401">
    <property type="entry name" value="Cyt_P450_E_grp-I"/>
</dbReference>
<keyword evidence="11" id="KW-1185">Reference proteome</keyword>
<dbReference type="CDD" id="cd11072">
    <property type="entry name" value="CYP71-like"/>
    <property type="match status" value="1"/>
</dbReference>
<keyword evidence="9" id="KW-1133">Transmembrane helix</keyword>
<dbReference type="GO" id="GO:0005506">
    <property type="term" value="F:iron ion binding"/>
    <property type="evidence" value="ECO:0007669"/>
    <property type="project" value="InterPro"/>
</dbReference>
<dbReference type="PRINTS" id="PR00385">
    <property type="entry name" value="P450"/>
</dbReference>
<dbReference type="AlphaFoldDB" id="A0AAV5C2S0"/>
<feature type="binding site" description="axial binding residue" evidence="8">
    <location>
        <position position="457"/>
    </location>
    <ligand>
        <name>heme</name>
        <dbReference type="ChEBI" id="CHEBI:30413"/>
    </ligand>
    <ligandPart>
        <name>Fe</name>
        <dbReference type="ChEBI" id="CHEBI:18248"/>
    </ligandPart>
</feature>